<dbReference type="InterPro" id="IPR022549">
    <property type="entry name" value="DUF3627"/>
</dbReference>
<reference evidence="3 4" key="1">
    <citation type="journal article" date="2018" name="PLoS ONE">
        <title>Genome analysis of a novel Group I alphabaculovirus obtained from Oxyplax ochracea.</title>
        <authorList>
            <person name="Wang J."/>
            <person name="Hou D."/>
            <person name="Wang Q."/>
            <person name="Kuang W."/>
            <person name="Zhang L."/>
            <person name="Li J."/>
            <person name="Shen S."/>
            <person name="Deng F."/>
            <person name="Wang H."/>
            <person name="Hu Z."/>
            <person name="Wang M."/>
        </authorList>
    </citation>
    <scope>NUCLEOTIDE SEQUENCE [LARGE SCALE GENOMIC DNA]</scope>
    <source>
        <strain evidence="3">435</strain>
    </source>
</reference>
<name>A0A2L0WU65_9ABAC</name>
<sequence>MFSWLWNVYKQFIIDGKILKRQYPDYNFNNYNASNLILWQNFNCANYNFNYRYIFIKNVVKEKCYNIMDYCKGLKIDYDDCLDCHKNVAEVYHLDDIICKHLNNFKRNFVELNGALFATKQGLIKILFKLNFDHKHEVLFSIKTENLVECDDMRDKIESVLKHVTRLNENSEKFIHNHDTFKNDVNHKFEQFEIRLNELDTKLNTLQSSEKLKTSLQQLNSKNKNCVTFPQDVTKHQHLAVFSESFNDRVKLAFVSGQEQHFRKRKLQYENNMETLYDDVHPNPLLAIQCITENFYNKKYKIKKLNKRQLDVNCNVDVVKEIVNQILK</sequence>
<evidence type="ECO:0000313" key="4">
    <source>
        <dbReference type="Proteomes" id="UP000297028"/>
    </source>
</evidence>
<keyword evidence="4" id="KW-1185">Reference proteome</keyword>
<feature type="coiled-coil region" evidence="1">
    <location>
        <begin position="150"/>
        <end position="209"/>
    </location>
</feature>
<feature type="domain" description="DUF3627" evidence="2">
    <location>
        <begin position="224"/>
        <end position="304"/>
    </location>
</feature>
<organism evidence="3 4">
    <name type="scientific">Oxyplax ochracea nucleopolyhedrovirus</name>
    <dbReference type="NCBI Taxonomy" id="2083176"/>
    <lineage>
        <taxon>Viruses</taxon>
        <taxon>Viruses incertae sedis</taxon>
        <taxon>Naldaviricetes</taxon>
        <taxon>Lefavirales</taxon>
        <taxon>Baculoviridae</taxon>
        <taxon>Alphabaculovirus</taxon>
        <taxon>Alphabaculovirus oxochraceae</taxon>
    </lineage>
</organism>
<keyword evidence="1" id="KW-0175">Coiled coil</keyword>
<gene>
    <name evidence="3" type="ORF">Oxoc_ORF94</name>
</gene>
<accession>A0A2L0WU65</accession>
<dbReference type="EMBL" id="MF143631">
    <property type="protein sequence ID" value="AVA31193.1"/>
    <property type="molecule type" value="Genomic_DNA"/>
</dbReference>
<dbReference type="Pfam" id="PF12299">
    <property type="entry name" value="DUF3627"/>
    <property type="match status" value="1"/>
</dbReference>
<proteinExistence type="predicted"/>
<evidence type="ECO:0000313" key="3">
    <source>
        <dbReference type="EMBL" id="AVA31193.1"/>
    </source>
</evidence>
<protein>
    <submittedName>
        <fullName evidence="3">38.7k protein</fullName>
    </submittedName>
</protein>
<evidence type="ECO:0000256" key="1">
    <source>
        <dbReference type="SAM" id="Coils"/>
    </source>
</evidence>
<dbReference type="Proteomes" id="UP000297028">
    <property type="component" value="Segment"/>
</dbReference>
<evidence type="ECO:0000259" key="2">
    <source>
        <dbReference type="Pfam" id="PF12299"/>
    </source>
</evidence>